<dbReference type="InterPro" id="IPR043504">
    <property type="entry name" value="Peptidase_S1_PA_chymotrypsin"/>
</dbReference>
<feature type="compositionally biased region" description="Low complexity" evidence="4">
    <location>
        <begin position="127"/>
        <end position="145"/>
    </location>
</feature>
<dbReference type="PANTHER" id="PTHR43343:SF3">
    <property type="entry name" value="PROTEASE DO-LIKE 8, CHLOROPLASTIC"/>
    <property type="match status" value="1"/>
</dbReference>
<dbReference type="GO" id="GO:0004252">
    <property type="term" value="F:serine-type endopeptidase activity"/>
    <property type="evidence" value="ECO:0007669"/>
    <property type="project" value="InterPro"/>
</dbReference>
<keyword evidence="3" id="KW-0378">Hydrolase</keyword>
<evidence type="ECO:0000313" key="7">
    <source>
        <dbReference type="EMBL" id="EFC98601.1"/>
    </source>
</evidence>
<dbReference type="HOGENOM" id="CLU_020120_0_1_9"/>
<dbReference type="InterPro" id="IPR001940">
    <property type="entry name" value="Peptidase_S1C"/>
</dbReference>
<keyword evidence="5" id="KW-0812">Transmembrane</keyword>
<accession>D3AHV3</accession>
<dbReference type="EMBL" id="ACIO01000249">
    <property type="protein sequence ID" value="EFC98601.1"/>
    <property type="molecule type" value="Genomic_DNA"/>
</dbReference>
<evidence type="ECO:0000256" key="4">
    <source>
        <dbReference type="SAM" id="MobiDB-lite"/>
    </source>
</evidence>
<evidence type="ECO:0000313" key="8">
    <source>
        <dbReference type="Proteomes" id="UP000004968"/>
    </source>
</evidence>
<feature type="compositionally biased region" description="Low complexity" evidence="4">
    <location>
        <begin position="249"/>
        <end position="260"/>
    </location>
</feature>
<keyword evidence="5" id="KW-0472">Membrane</keyword>
<dbReference type="SMART" id="SM00228">
    <property type="entry name" value="PDZ"/>
    <property type="match status" value="1"/>
</dbReference>
<dbReference type="Proteomes" id="UP000004968">
    <property type="component" value="Unassembled WGS sequence"/>
</dbReference>
<keyword evidence="5" id="KW-1133">Transmembrane helix</keyword>
<dbReference type="InterPro" id="IPR009003">
    <property type="entry name" value="Peptidase_S1_PA"/>
</dbReference>
<feature type="non-terminal residue" evidence="7">
    <location>
        <position position="602"/>
    </location>
</feature>
<evidence type="ECO:0000256" key="3">
    <source>
        <dbReference type="ARBA" id="ARBA00022801"/>
    </source>
</evidence>
<dbReference type="Pfam" id="PF13180">
    <property type="entry name" value="PDZ_2"/>
    <property type="match status" value="1"/>
</dbReference>
<comment type="similarity">
    <text evidence="1">Belongs to the peptidase S1C family.</text>
</comment>
<dbReference type="SUPFAM" id="SSF50156">
    <property type="entry name" value="PDZ domain-like"/>
    <property type="match status" value="1"/>
</dbReference>
<proteinExistence type="inferred from homology"/>
<evidence type="ECO:0000256" key="5">
    <source>
        <dbReference type="SAM" id="Phobius"/>
    </source>
</evidence>
<feature type="compositionally biased region" description="Basic and acidic residues" evidence="4">
    <location>
        <begin position="49"/>
        <end position="78"/>
    </location>
</feature>
<dbReference type="PROSITE" id="PS50106">
    <property type="entry name" value="PDZ"/>
    <property type="match status" value="1"/>
</dbReference>
<dbReference type="GO" id="GO:0006508">
    <property type="term" value="P:proteolysis"/>
    <property type="evidence" value="ECO:0007669"/>
    <property type="project" value="UniProtKB-KW"/>
</dbReference>
<feature type="region of interest" description="Disordered" evidence="4">
    <location>
        <begin position="180"/>
        <end position="199"/>
    </location>
</feature>
<keyword evidence="2" id="KW-0645">Protease</keyword>
<dbReference type="Gene3D" id="2.40.10.10">
    <property type="entry name" value="Trypsin-like serine proteases"/>
    <property type="match status" value="2"/>
</dbReference>
<dbReference type="AlphaFoldDB" id="D3AHV3"/>
<feature type="domain" description="PDZ" evidence="6">
    <location>
        <begin position="492"/>
        <end position="579"/>
    </location>
</feature>
<dbReference type="InterPro" id="IPR001478">
    <property type="entry name" value="PDZ"/>
</dbReference>
<reference evidence="7 8" key="1">
    <citation type="submission" date="2010-01" db="EMBL/GenBank/DDBJ databases">
        <authorList>
            <person name="Weinstock G."/>
            <person name="Sodergren E."/>
            <person name="Clifton S."/>
            <person name="Fulton L."/>
            <person name="Fulton B."/>
            <person name="Courtney L."/>
            <person name="Fronick C."/>
            <person name="Harrison M."/>
            <person name="Strong C."/>
            <person name="Farmer C."/>
            <person name="Delahaunty K."/>
            <person name="Markovic C."/>
            <person name="Hall O."/>
            <person name="Minx P."/>
            <person name="Tomlinson C."/>
            <person name="Mitreva M."/>
            <person name="Nelson J."/>
            <person name="Hou S."/>
            <person name="Wollam A."/>
            <person name="Pepin K.H."/>
            <person name="Johnson M."/>
            <person name="Bhonagiri V."/>
            <person name="Nash W.E."/>
            <person name="Warren W."/>
            <person name="Chinwalla A."/>
            <person name="Mardis E.R."/>
            <person name="Wilson R.K."/>
        </authorList>
    </citation>
    <scope>NUCLEOTIDE SEQUENCE [LARGE SCALE GENOMIC DNA]</scope>
    <source>
        <strain evidence="7 8">DSM 13479</strain>
    </source>
</reference>
<feature type="compositionally biased region" description="Low complexity" evidence="4">
    <location>
        <begin position="88"/>
        <end position="118"/>
    </location>
</feature>
<dbReference type="SUPFAM" id="SSF50494">
    <property type="entry name" value="Trypsin-like serine proteases"/>
    <property type="match status" value="1"/>
</dbReference>
<name>D3AHV3_9FIRM</name>
<protein>
    <submittedName>
        <fullName evidence="7">Trypsin</fullName>
    </submittedName>
</protein>
<dbReference type="InterPro" id="IPR051201">
    <property type="entry name" value="Chloro_Bact_Ser_Proteases"/>
</dbReference>
<dbReference type="Pfam" id="PF13365">
    <property type="entry name" value="Trypsin_2"/>
    <property type="match status" value="1"/>
</dbReference>
<dbReference type="PRINTS" id="PR00834">
    <property type="entry name" value="PROTEASES2C"/>
</dbReference>
<evidence type="ECO:0000256" key="2">
    <source>
        <dbReference type="ARBA" id="ARBA00022670"/>
    </source>
</evidence>
<comment type="caution">
    <text evidence="7">The sequence shown here is derived from an EMBL/GenBank/DDBJ whole genome shotgun (WGS) entry which is preliminary data.</text>
</comment>
<organism evidence="7 8">
    <name type="scientific">Hungatella hathewayi DSM 13479</name>
    <dbReference type="NCBI Taxonomy" id="566550"/>
    <lineage>
        <taxon>Bacteria</taxon>
        <taxon>Bacillati</taxon>
        <taxon>Bacillota</taxon>
        <taxon>Clostridia</taxon>
        <taxon>Lachnospirales</taxon>
        <taxon>Lachnospiraceae</taxon>
        <taxon>Hungatella</taxon>
    </lineage>
</organism>
<dbReference type="InterPro" id="IPR036034">
    <property type="entry name" value="PDZ_sf"/>
</dbReference>
<sequence>MINFRYQKKTKETGKGIVFMYNENENNDLGRMTPEEHKEEPVTTNFTMRDPDPEETKHESGYEKKESQPEYTRQEDRSAYGQQMYQENQNQGMNQSQGMNQGQSMNQGMNSNQTQNQQPYRTAQPMGQNQYQGGQNVYQGSQNGQSQNAYRSAYGYQQGSPNQQPYGGQQGIPHYQEHQYQRMAQGSVPEGPKPPKKKSGFAKRAAAVVGAALVFGVVAGSTMVGINWAAGSYNQKNQVEISQAETLPSSDGSAAASSNSTTGQVTGTSANMDVSAIVDKAMPSVVAITSKVIYESQTFFGPMQREGVGSGSGIIVGKNDDELLIVTNNHVVQGAEELKVTFIDQTAVDAAIKGTDADSDLAVIAVALKDIPSDTLSQIAIASLGNSDTIKVGQGVVAIGNALGYGQSVTVGYISALDRTVQTEDGVSRDLLQTDAAINPGNSGGALLNMQGEVIGINSAKYSSTEVEGMGYAIPISKAQNIIDTLMTRKTRTQVADTEQGYLGIQCKNIDAATSQQLGMPQGVFIYKIVEGGAASKSDLREKDIITKFDGQSIKTYDDLTNMLKYYEGGTTVTVTVQSLENGQYVERNVDITLDKKPAENS</sequence>
<dbReference type="PANTHER" id="PTHR43343">
    <property type="entry name" value="PEPTIDASE S12"/>
    <property type="match status" value="1"/>
</dbReference>
<dbReference type="Gene3D" id="2.30.42.10">
    <property type="match status" value="1"/>
</dbReference>
<feature type="region of interest" description="Disordered" evidence="4">
    <location>
        <begin position="25"/>
        <end position="145"/>
    </location>
</feature>
<feature type="region of interest" description="Disordered" evidence="4">
    <location>
        <begin position="244"/>
        <end position="267"/>
    </location>
</feature>
<feature type="transmembrane region" description="Helical" evidence="5">
    <location>
        <begin position="205"/>
        <end position="230"/>
    </location>
</feature>
<gene>
    <name evidence="7" type="ORF">CLOSTHATH_03192</name>
</gene>
<evidence type="ECO:0000256" key="1">
    <source>
        <dbReference type="ARBA" id="ARBA00010541"/>
    </source>
</evidence>
<evidence type="ECO:0000259" key="6">
    <source>
        <dbReference type="PROSITE" id="PS50106"/>
    </source>
</evidence>